<feature type="transmembrane region" description="Helical" evidence="1">
    <location>
        <begin position="149"/>
        <end position="170"/>
    </location>
</feature>
<keyword evidence="1" id="KW-1133">Transmembrane helix</keyword>
<dbReference type="RefSeq" id="WP_345258178.1">
    <property type="nucleotide sequence ID" value="NZ_BAABGY010000018.1"/>
</dbReference>
<gene>
    <name evidence="2" type="ORF">GCM10023184_44240</name>
</gene>
<organism evidence="2 3">
    <name type="scientific">Flaviaesturariibacter amylovorans</name>
    <dbReference type="NCBI Taxonomy" id="1084520"/>
    <lineage>
        <taxon>Bacteria</taxon>
        <taxon>Pseudomonadati</taxon>
        <taxon>Bacteroidota</taxon>
        <taxon>Chitinophagia</taxon>
        <taxon>Chitinophagales</taxon>
        <taxon>Chitinophagaceae</taxon>
        <taxon>Flaviaestuariibacter</taxon>
    </lineage>
</organism>
<evidence type="ECO:0000256" key="1">
    <source>
        <dbReference type="SAM" id="Phobius"/>
    </source>
</evidence>
<sequence>MELTQAQIAELFRFTEKKFVHWYDLQVELVDHLASSIEEEWAKDPALPFEAALDRVYKRFGIFGFAKVVQEKSERLHKAARRMWWSEIRAFFSWPKITFVFALCAACWQLTQWVPMAWLMIGLVVAYLAAGISNLYFYRRRTTPKKKLLLLGVSPAHFSGTAFVYQSVLFGWHDNYAPVLFCLLALFGILFETASYRVYQKVRSQAEQQYPEAFVVVS</sequence>
<evidence type="ECO:0000313" key="2">
    <source>
        <dbReference type="EMBL" id="GAA4343753.1"/>
    </source>
</evidence>
<keyword evidence="3" id="KW-1185">Reference proteome</keyword>
<feature type="transmembrane region" description="Helical" evidence="1">
    <location>
        <begin position="91"/>
        <end position="111"/>
    </location>
</feature>
<feature type="transmembrane region" description="Helical" evidence="1">
    <location>
        <begin position="117"/>
        <end position="137"/>
    </location>
</feature>
<evidence type="ECO:0000313" key="3">
    <source>
        <dbReference type="Proteomes" id="UP001501725"/>
    </source>
</evidence>
<name>A0ABP8HST5_9BACT</name>
<proteinExistence type="predicted"/>
<keyword evidence="1" id="KW-0472">Membrane</keyword>
<protein>
    <submittedName>
        <fullName evidence="2">Uncharacterized protein</fullName>
    </submittedName>
</protein>
<dbReference type="Proteomes" id="UP001501725">
    <property type="component" value="Unassembled WGS sequence"/>
</dbReference>
<accession>A0ABP8HST5</accession>
<dbReference type="EMBL" id="BAABGY010000018">
    <property type="protein sequence ID" value="GAA4343753.1"/>
    <property type="molecule type" value="Genomic_DNA"/>
</dbReference>
<comment type="caution">
    <text evidence="2">The sequence shown here is derived from an EMBL/GenBank/DDBJ whole genome shotgun (WGS) entry which is preliminary data.</text>
</comment>
<keyword evidence="1" id="KW-0812">Transmembrane</keyword>
<feature type="transmembrane region" description="Helical" evidence="1">
    <location>
        <begin position="176"/>
        <end position="199"/>
    </location>
</feature>
<reference evidence="3" key="1">
    <citation type="journal article" date="2019" name="Int. J. Syst. Evol. Microbiol.">
        <title>The Global Catalogue of Microorganisms (GCM) 10K type strain sequencing project: providing services to taxonomists for standard genome sequencing and annotation.</title>
        <authorList>
            <consortium name="The Broad Institute Genomics Platform"/>
            <consortium name="The Broad Institute Genome Sequencing Center for Infectious Disease"/>
            <person name="Wu L."/>
            <person name="Ma J."/>
        </authorList>
    </citation>
    <scope>NUCLEOTIDE SEQUENCE [LARGE SCALE GENOMIC DNA]</scope>
    <source>
        <strain evidence="3">JCM 17919</strain>
    </source>
</reference>